<dbReference type="PANTHER" id="PTHR34502">
    <property type="entry name" value="DUF6594 DOMAIN-CONTAINING PROTEIN-RELATED"/>
    <property type="match status" value="1"/>
</dbReference>
<accession>A0A1Y1YFC2</accession>
<feature type="coiled-coil region" evidence="1">
    <location>
        <begin position="125"/>
        <end position="155"/>
    </location>
</feature>
<comment type="caution">
    <text evidence="4">The sequence shown here is derived from an EMBL/GenBank/DDBJ whole genome shotgun (WGS) entry which is preliminary data.</text>
</comment>
<keyword evidence="1" id="KW-0175">Coiled coil</keyword>
<name>A0A1Y1YFC2_9PLEO</name>
<evidence type="ECO:0000313" key="5">
    <source>
        <dbReference type="Proteomes" id="UP000193144"/>
    </source>
</evidence>
<feature type="transmembrane region" description="Helical" evidence="2">
    <location>
        <begin position="327"/>
        <end position="350"/>
    </location>
</feature>
<dbReference type="Pfam" id="PF20237">
    <property type="entry name" value="DUF6594"/>
    <property type="match status" value="1"/>
</dbReference>
<sequence length="378" mass="43377">MASRLSLPIEKETCPMTQPTRLSSTSSATLYSKYSMKSFILATRRFSTFRFKNKVGDVEQQSGSAQSLDSGSIFITGGKDNTKVRQRECYTFRCPIGYPRLAAFNASEQNFMQYRGFSYIHNRLLLRLQANIQALEAELEEIDQFHDSLDDAKTRLRSQDLDNAACRNEKKNGERTREDILGDLTAKILQYDELLIKSRELVSFQRPTKRDYQSVRYWFHNVAPLVDEEQEYITWKEDIITLRHGREWAGFDGLVEECLHKVNCRLIRWLFCTDDQKRKSSDKRIYYFSPSRVAKLVNLLITAVIFSLLAAPVLGMYRLSNFKKTEAIFAAIGVLMVFTLLFAAAMSLLTKARRHELFAASAAYCAVLVVFIGSTNFA</sequence>
<dbReference type="AlphaFoldDB" id="A0A1Y1YFC2"/>
<dbReference type="PANTHER" id="PTHR34502:SF3">
    <property type="entry name" value="DUF6594 DOMAIN-CONTAINING PROTEIN"/>
    <property type="match status" value="1"/>
</dbReference>
<protein>
    <recommendedName>
        <fullName evidence="3">DUF6594 domain-containing protein</fullName>
    </recommendedName>
</protein>
<organism evidence="4 5">
    <name type="scientific">Clohesyomyces aquaticus</name>
    <dbReference type="NCBI Taxonomy" id="1231657"/>
    <lineage>
        <taxon>Eukaryota</taxon>
        <taxon>Fungi</taxon>
        <taxon>Dikarya</taxon>
        <taxon>Ascomycota</taxon>
        <taxon>Pezizomycotina</taxon>
        <taxon>Dothideomycetes</taxon>
        <taxon>Pleosporomycetidae</taxon>
        <taxon>Pleosporales</taxon>
        <taxon>Lindgomycetaceae</taxon>
        <taxon>Clohesyomyces</taxon>
    </lineage>
</organism>
<reference evidence="4 5" key="1">
    <citation type="submission" date="2016-07" db="EMBL/GenBank/DDBJ databases">
        <title>Pervasive Adenine N6-methylation of Active Genes in Fungi.</title>
        <authorList>
            <consortium name="DOE Joint Genome Institute"/>
            <person name="Mondo S.J."/>
            <person name="Dannebaum R.O."/>
            <person name="Kuo R.C."/>
            <person name="Labutti K."/>
            <person name="Haridas S."/>
            <person name="Kuo A."/>
            <person name="Salamov A."/>
            <person name="Ahrendt S.R."/>
            <person name="Lipzen A."/>
            <person name="Sullivan W."/>
            <person name="Andreopoulos W.B."/>
            <person name="Clum A."/>
            <person name="Lindquist E."/>
            <person name="Daum C."/>
            <person name="Ramamoorthy G.K."/>
            <person name="Gryganskyi A."/>
            <person name="Culley D."/>
            <person name="Magnuson J.K."/>
            <person name="James T.Y."/>
            <person name="O'Malley M.A."/>
            <person name="Stajich J.E."/>
            <person name="Spatafora J.W."/>
            <person name="Visel A."/>
            <person name="Grigoriev I.V."/>
        </authorList>
    </citation>
    <scope>NUCLEOTIDE SEQUENCE [LARGE SCALE GENOMIC DNA]</scope>
    <source>
        <strain evidence="4 5">CBS 115471</strain>
    </source>
</reference>
<dbReference type="OrthoDB" id="3533814at2759"/>
<gene>
    <name evidence="4" type="ORF">BCR34DRAFT_628796</name>
</gene>
<dbReference type="InterPro" id="IPR046529">
    <property type="entry name" value="DUF6594"/>
</dbReference>
<keyword evidence="2" id="KW-0812">Transmembrane</keyword>
<evidence type="ECO:0000256" key="2">
    <source>
        <dbReference type="SAM" id="Phobius"/>
    </source>
</evidence>
<dbReference type="EMBL" id="MCFA01000252">
    <property type="protein sequence ID" value="ORX96603.1"/>
    <property type="molecule type" value="Genomic_DNA"/>
</dbReference>
<feature type="transmembrane region" description="Helical" evidence="2">
    <location>
        <begin position="293"/>
        <end position="315"/>
    </location>
</feature>
<keyword evidence="2" id="KW-0472">Membrane</keyword>
<keyword evidence="5" id="KW-1185">Reference proteome</keyword>
<keyword evidence="2" id="KW-1133">Transmembrane helix</keyword>
<dbReference type="Proteomes" id="UP000193144">
    <property type="component" value="Unassembled WGS sequence"/>
</dbReference>
<evidence type="ECO:0000313" key="4">
    <source>
        <dbReference type="EMBL" id="ORX96603.1"/>
    </source>
</evidence>
<evidence type="ECO:0000256" key="1">
    <source>
        <dbReference type="SAM" id="Coils"/>
    </source>
</evidence>
<feature type="domain" description="DUF6594" evidence="3">
    <location>
        <begin position="98"/>
        <end position="369"/>
    </location>
</feature>
<dbReference type="STRING" id="1231657.A0A1Y1YFC2"/>
<feature type="transmembrane region" description="Helical" evidence="2">
    <location>
        <begin position="357"/>
        <end position="377"/>
    </location>
</feature>
<proteinExistence type="predicted"/>
<evidence type="ECO:0000259" key="3">
    <source>
        <dbReference type="Pfam" id="PF20237"/>
    </source>
</evidence>